<keyword evidence="3 8" id="KW-0641">Proline biosynthesis</keyword>
<keyword evidence="7 8" id="KW-0067">ATP-binding</keyword>
<comment type="subcellular location">
    <subcellularLocation>
        <location evidence="8">Cytoplasm</location>
    </subcellularLocation>
</comment>
<evidence type="ECO:0000313" key="10">
    <source>
        <dbReference type="EMBL" id="EPD31950.1"/>
    </source>
</evidence>
<dbReference type="InterPro" id="IPR036974">
    <property type="entry name" value="PUA_sf"/>
</dbReference>
<dbReference type="InterPro" id="IPR001057">
    <property type="entry name" value="Glu/AcGlu_kinase"/>
</dbReference>
<dbReference type="Gene3D" id="2.30.130.10">
    <property type="entry name" value="PUA domain"/>
    <property type="match status" value="1"/>
</dbReference>
<dbReference type="PANTHER" id="PTHR43654">
    <property type="entry name" value="GLUTAMATE 5-KINASE"/>
    <property type="match status" value="1"/>
</dbReference>
<dbReference type="PANTHER" id="PTHR43654:SF1">
    <property type="entry name" value="ISOPENTENYL PHOSPHATE KINASE"/>
    <property type="match status" value="1"/>
</dbReference>
<dbReference type="Proteomes" id="UP000014417">
    <property type="component" value="Unassembled WGS sequence"/>
</dbReference>
<protein>
    <recommendedName>
        <fullName evidence="8">Glutamate 5-kinase</fullName>
        <ecNumber evidence="8">2.7.2.11</ecNumber>
    </recommendedName>
    <alternativeName>
        <fullName evidence="8">Gamma-glutamyl kinase</fullName>
        <shortName evidence="8">GK</shortName>
    </alternativeName>
</protein>
<organism evidence="10 11">
    <name type="scientific">Propionimicrobium lymphophilum ACS-093-V-SCH5</name>
    <dbReference type="NCBI Taxonomy" id="883161"/>
    <lineage>
        <taxon>Bacteria</taxon>
        <taxon>Bacillati</taxon>
        <taxon>Actinomycetota</taxon>
        <taxon>Actinomycetes</taxon>
        <taxon>Propionibacteriales</taxon>
        <taxon>Propionibacteriaceae</taxon>
        <taxon>Propionimicrobium</taxon>
    </lineage>
</organism>
<dbReference type="CDD" id="cd04242">
    <property type="entry name" value="AAK_G5K_ProB"/>
    <property type="match status" value="1"/>
</dbReference>
<dbReference type="PATRIC" id="fig|883161.3.peg.1496"/>
<dbReference type="PIRSF" id="PIRSF000729">
    <property type="entry name" value="GK"/>
    <property type="match status" value="1"/>
</dbReference>
<dbReference type="InterPro" id="IPR001048">
    <property type="entry name" value="Asp/Glu/Uridylate_kinase"/>
</dbReference>
<evidence type="ECO:0000259" key="9">
    <source>
        <dbReference type="SMART" id="SM00359"/>
    </source>
</evidence>
<dbReference type="UniPathway" id="UPA00098">
    <property type="reaction ID" value="UER00359"/>
</dbReference>
<keyword evidence="11" id="KW-1185">Reference proteome</keyword>
<dbReference type="PROSITE" id="PS00902">
    <property type="entry name" value="GLUTAMATE_5_KINASE"/>
    <property type="match status" value="1"/>
</dbReference>
<dbReference type="STRING" id="883161.HMPREF9306_01508"/>
<keyword evidence="2 8" id="KW-0028">Amino-acid biosynthesis</keyword>
<evidence type="ECO:0000256" key="4">
    <source>
        <dbReference type="ARBA" id="ARBA00022679"/>
    </source>
</evidence>
<dbReference type="InterPro" id="IPR019797">
    <property type="entry name" value="Glutamate_5-kinase_CS"/>
</dbReference>
<dbReference type="InterPro" id="IPR015947">
    <property type="entry name" value="PUA-like_sf"/>
</dbReference>
<reference evidence="10 11" key="1">
    <citation type="submission" date="2013-04" db="EMBL/GenBank/DDBJ databases">
        <title>The Genome Sequence of Propionimicrobium lymphophilum ACS-093-V-SCH5.</title>
        <authorList>
            <consortium name="The Broad Institute Genomics Platform"/>
            <person name="Earl A."/>
            <person name="Ward D."/>
            <person name="Feldgarden M."/>
            <person name="Gevers D."/>
            <person name="Saerens B."/>
            <person name="Vaneechoutte M."/>
            <person name="Walker B."/>
            <person name="Young S."/>
            <person name="Zeng Q."/>
            <person name="Gargeya S."/>
            <person name="Fitzgerald M."/>
            <person name="Haas B."/>
            <person name="Abouelleil A."/>
            <person name="Allen A.W."/>
            <person name="Alvarado L."/>
            <person name="Arachchi H.M."/>
            <person name="Berlin A.M."/>
            <person name="Chapman S.B."/>
            <person name="Gainer-Dewar J."/>
            <person name="Goldberg J."/>
            <person name="Griggs A."/>
            <person name="Gujja S."/>
            <person name="Hansen M."/>
            <person name="Howarth C."/>
            <person name="Imamovic A."/>
            <person name="Ireland A."/>
            <person name="Larimer J."/>
            <person name="McCowan C."/>
            <person name="Murphy C."/>
            <person name="Pearson M."/>
            <person name="Poon T.W."/>
            <person name="Priest M."/>
            <person name="Roberts A."/>
            <person name="Saif S."/>
            <person name="Shea T."/>
            <person name="Sisk P."/>
            <person name="Sykes S."/>
            <person name="Wortman J."/>
            <person name="Nusbaum C."/>
            <person name="Birren B."/>
        </authorList>
    </citation>
    <scope>NUCLEOTIDE SEQUENCE [LARGE SCALE GENOMIC DNA]</scope>
    <source>
        <strain evidence="10 11">ACS-093-V-SCH5</strain>
    </source>
</reference>
<keyword evidence="5 8" id="KW-0547">Nucleotide-binding</keyword>
<name>S2W0Q4_9ACTN</name>
<dbReference type="HAMAP" id="MF_00456">
    <property type="entry name" value="ProB"/>
    <property type="match status" value="1"/>
</dbReference>
<dbReference type="Pfam" id="PF01472">
    <property type="entry name" value="PUA"/>
    <property type="match status" value="1"/>
</dbReference>
<comment type="pathway">
    <text evidence="8">Amino-acid biosynthesis; L-proline biosynthesis; L-glutamate 5-semialdehyde from L-glutamate: step 1/2.</text>
</comment>
<dbReference type="InterPro" id="IPR011529">
    <property type="entry name" value="Glu_5kinase"/>
</dbReference>
<dbReference type="GO" id="GO:0005829">
    <property type="term" value="C:cytosol"/>
    <property type="evidence" value="ECO:0007669"/>
    <property type="project" value="TreeGrafter"/>
</dbReference>
<comment type="similarity">
    <text evidence="8">Belongs to the glutamate 5-kinase family.</text>
</comment>
<comment type="catalytic activity">
    <reaction evidence="8">
        <text>L-glutamate + ATP = L-glutamyl 5-phosphate + ADP</text>
        <dbReference type="Rhea" id="RHEA:14877"/>
        <dbReference type="ChEBI" id="CHEBI:29985"/>
        <dbReference type="ChEBI" id="CHEBI:30616"/>
        <dbReference type="ChEBI" id="CHEBI:58274"/>
        <dbReference type="ChEBI" id="CHEBI:456216"/>
        <dbReference type="EC" id="2.7.2.11"/>
    </reaction>
</comment>
<dbReference type="SUPFAM" id="SSF53633">
    <property type="entry name" value="Carbamate kinase-like"/>
    <property type="match status" value="1"/>
</dbReference>
<comment type="function">
    <text evidence="8">Catalyzes the transfer of a phosphate group to glutamate to form L-glutamate 5-phosphate.</text>
</comment>
<evidence type="ECO:0000256" key="5">
    <source>
        <dbReference type="ARBA" id="ARBA00022741"/>
    </source>
</evidence>
<dbReference type="FunFam" id="3.40.1160.10:FF:000018">
    <property type="entry name" value="Glutamate 5-kinase"/>
    <property type="match status" value="1"/>
</dbReference>
<dbReference type="InterPro" id="IPR005715">
    <property type="entry name" value="Glu_5kinase/COase_Synthase"/>
</dbReference>
<feature type="binding site" evidence="8">
    <location>
        <position position="63"/>
    </location>
    <ligand>
        <name>substrate</name>
    </ligand>
</feature>
<evidence type="ECO:0000256" key="1">
    <source>
        <dbReference type="ARBA" id="ARBA00022490"/>
    </source>
</evidence>
<dbReference type="SUPFAM" id="SSF88697">
    <property type="entry name" value="PUA domain-like"/>
    <property type="match status" value="1"/>
</dbReference>
<dbReference type="RefSeq" id="WP_016456332.1">
    <property type="nucleotide sequence ID" value="NZ_KE150269.1"/>
</dbReference>
<feature type="binding site" evidence="8">
    <location>
        <position position="23"/>
    </location>
    <ligand>
        <name>ATP</name>
        <dbReference type="ChEBI" id="CHEBI:30616"/>
    </ligand>
</feature>
<dbReference type="NCBIfam" id="TIGR01027">
    <property type="entry name" value="proB"/>
    <property type="match status" value="1"/>
</dbReference>
<keyword evidence="6 8" id="KW-0418">Kinase</keyword>
<dbReference type="GO" id="GO:0055129">
    <property type="term" value="P:L-proline biosynthetic process"/>
    <property type="evidence" value="ECO:0007669"/>
    <property type="project" value="UniProtKB-UniRule"/>
</dbReference>
<feature type="binding site" evidence="8">
    <location>
        <position position="150"/>
    </location>
    <ligand>
        <name>substrate</name>
    </ligand>
</feature>
<evidence type="ECO:0000256" key="3">
    <source>
        <dbReference type="ARBA" id="ARBA00022650"/>
    </source>
</evidence>
<dbReference type="GO" id="GO:0005524">
    <property type="term" value="F:ATP binding"/>
    <property type="evidence" value="ECO:0007669"/>
    <property type="project" value="UniProtKB-KW"/>
</dbReference>
<keyword evidence="4 8" id="KW-0808">Transferase</keyword>
<dbReference type="PRINTS" id="PR00474">
    <property type="entry name" value="GLU5KINASE"/>
</dbReference>
<evidence type="ECO:0000313" key="11">
    <source>
        <dbReference type="Proteomes" id="UP000014417"/>
    </source>
</evidence>
<dbReference type="InterPro" id="IPR036393">
    <property type="entry name" value="AceGlu_kinase-like_sf"/>
</dbReference>
<dbReference type="HOGENOM" id="CLU_025400_2_0_11"/>
<keyword evidence="1 8" id="KW-0963">Cytoplasm</keyword>
<dbReference type="EMBL" id="AGZR01000009">
    <property type="protein sequence ID" value="EPD31950.1"/>
    <property type="molecule type" value="Genomic_DNA"/>
</dbReference>
<evidence type="ECO:0000256" key="7">
    <source>
        <dbReference type="ARBA" id="ARBA00022840"/>
    </source>
</evidence>
<dbReference type="SMART" id="SM00359">
    <property type="entry name" value="PUA"/>
    <property type="match status" value="1"/>
</dbReference>
<feature type="binding site" evidence="8">
    <location>
        <begin position="222"/>
        <end position="228"/>
    </location>
    <ligand>
        <name>ATP</name>
        <dbReference type="ChEBI" id="CHEBI:30616"/>
    </ligand>
</feature>
<dbReference type="GO" id="GO:0003723">
    <property type="term" value="F:RNA binding"/>
    <property type="evidence" value="ECO:0007669"/>
    <property type="project" value="InterPro"/>
</dbReference>
<dbReference type="Pfam" id="PF00696">
    <property type="entry name" value="AA_kinase"/>
    <property type="match status" value="1"/>
</dbReference>
<evidence type="ECO:0000256" key="8">
    <source>
        <dbReference type="HAMAP-Rule" id="MF_00456"/>
    </source>
</evidence>
<evidence type="ECO:0000256" key="6">
    <source>
        <dbReference type="ARBA" id="ARBA00022777"/>
    </source>
</evidence>
<accession>S2W0Q4</accession>
<dbReference type="Gene3D" id="3.40.1160.10">
    <property type="entry name" value="Acetylglutamate kinase-like"/>
    <property type="match status" value="1"/>
</dbReference>
<gene>
    <name evidence="8" type="primary">proB</name>
    <name evidence="10" type="ORF">HMPREF9306_01508</name>
</gene>
<feature type="binding site" evidence="8">
    <location>
        <position position="162"/>
    </location>
    <ligand>
        <name>substrate</name>
    </ligand>
</feature>
<feature type="binding site" evidence="8">
    <location>
        <begin position="182"/>
        <end position="183"/>
    </location>
    <ligand>
        <name>ATP</name>
        <dbReference type="ChEBI" id="CHEBI:30616"/>
    </ligand>
</feature>
<dbReference type="InterPro" id="IPR041739">
    <property type="entry name" value="G5K_ProB"/>
</dbReference>
<dbReference type="InterPro" id="IPR002478">
    <property type="entry name" value="PUA"/>
</dbReference>
<dbReference type="AlphaFoldDB" id="S2W0Q4"/>
<dbReference type="PROSITE" id="PS50890">
    <property type="entry name" value="PUA"/>
    <property type="match status" value="1"/>
</dbReference>
<dbReference type="GO" id="GO:0004349">
    <property type="term" value="F:glutamate 5-kinase activity"/>
    <property type="evidence" value="ECO:0007669"/>
    <property type="project" value="UniProtKB-UniRule"/>
</dbReference>
<dbReference type="EC" id="2.7.2.11" evidence="8"/>
<comment type="caution">
    <text evidence="10">The sequence shown here is derived from an EMBL/GenBank/DDBJ whole genome shotgun (WGS) entry which is preliminary data.</text>
</comment>
<dbReference type="CDD" id="cd21157">
    <property type="entry name" value="PUA_G5K"/>
    <property type="match status" value="1"/>
</dbReference>
<proteinExistence type="inferred from homology"/>
<evidence type="ECO:0000256" key="2">
    <source>
        <dbReference type="ARBA" id="ARBA00022605"/>
    </source>
</evidence>
<feature type="domain" description="PUA" evidence="9">
    <location>
        <begin position="285"/>
        <end position="364"/>
    </location>
</feature>
<sequence length="388" mass="41352">MSEHWSEQVLRDSVKNARRVVVKVGSSSLSSVSGGLDMSRITQLVIELAQIHRSGRDVVLISSGAIATGLAPLKLKKRPKDLAHQQAAAAVGQGLLMQHYAELFAAHGILAGQVLLTVEDLTRHDSYNNALRTLGTLLQMGVVPVINENDTVATHEIRFGDNDRIAALIAQLTRADALILLTDVPGLYTAHPDEPGAEKITFVEDVENLDADTSRLGSAVGSGGMKSKVQAAKIASSAGIPVVMTNWQQLGPAARGEEVGTVFAPIDKRRPRRLLWLAYASSSQGKLYLDAGAQRAVVSANASLLPAGLTRVEGNFEAGDPVDLCDQQGTSIARGIVSYSSDELPKMIGKHTVELAESMGHEYDRAVVHRDMLIVLHAGTGSIGDRVN</sequence>